<gene>
    <name evidence="2" type="ORF">X797_004254</name>
</gene>
<keyword evidence="1" id="KW-0472">Membrane</keyword>
<sequence>MTQEASIWTVPLLAGASLVSSFVTANLFLSTAAEQPSKAMSLTIKTFGQSGHNSHSLLSKNTAVVLGVLSLVIFYVIQSALTIRRGFSRQALIVAALVWMPPMVTLAEYVLVFMPITYSALVLLSVGFQWVSGELST</sequence>
<dbReference type="HOGENOM" id="CLU_1865573_0_0_1"/>
<dbReference type="EMBL" id="JELW01000004">
    <property type="protein sequence ID" value="EXV03131.1"/>
    <property type="molecule type" value="Genomic_DNA"/>
</dbReference>
<dbReference type="AlphaFoldDB" id="A0A0A1V0I3"/>
<comment type="caution">
    <text evidence="2">The sequence shown here is derived from an EMBL/GenBank/DDBJ whole genome shotgun (WGS) entry which is preliminary data.</text>
</comment>
<feature type="transmembrane region" description="Helical" evidence="1">
    <location>
        <begin position="63"/>
        <end position="83"/>
    </location>
</feature>
<feature type="transmembrane region" description="Helical" evidence="1">
    <location>
        <begin position="109"/>
        <end position="131"/>
    </location>
</feature>
<organism evidence="2 3">
    <name type="scientific">Metarhizium robertsii</name>
    <dbReference type="NCBI Taxonomy" id="568076"/>
    <lineage>
        <taxon>Eukaryota</taxon>
        <taxon>Fungi</taxon>
        <taxon>Dikarya</taxon>
        <taxon>Ascomycota</taxon>
        <taxon>Pezizomycotina</taxon>
        <taxon>Sordariomycetes</taxon>
        <taxon>Hypocreomycetidae</taxon>
        <taxon>Hypocreales</taxon>
        <taxon>Clavicipitaceae</taxon>
        <taxon>Metarhizium</taxon>
    </lineage>
</organism>
<accession>A0A0A1V0I3</accession>
<evidence type="ECO:0000313" key="2">
    <source>
        <dbReference type="EMBL" id="EXV03131.1"/>
    </source>
</evidence>
<protein>
    <submittedName>
        <fullName evidence="2">Uncharacterized protein</fullName>
    </submittedName>
</protein>
<dbReference type="Proteomes" id="UP000030151">
    <property type="component" value="Unassembled WGS sequence"/>
</dbReference>
<evidence type="ECO:0000256" key="1">
    <source>
        <dbReference type="SAM" id="Phobius"/>
    </source>
</evidence>
<name>A0A0A1V0I3_9HYPO</name>
<keyword evidence="1" id="KW-0812">Transmembrane</keyword>
<feature type="transmembrane region" description="Helical" evidence="1">
    <location>
        <begin position="12"/>
        <end position="33"/>
    </location>
</feature>
<evidence type="ECO:0000313" key="3">
    <source>
        <dbReference type="Proteomes" id="UP000030151"/>
    </source>
</evidence>
<keyword evidence="1" id="KW-1133">Transmembrane helix</keyword>
<proteinExistence type="predicted"/>
<reference evidence="2 3" key="1">
    <citation type="submission" date="2014-02" db="EMBL/GenBank/DDBJ databases">
        <title>The genome sequence of the entomopathogenic fungus Metarhizium robertsii ARSEF 2575.</title>
        <authorList>
            <person name="Giuliano Garisto Donzelli B."/>
            <person name="Roe B.A."/>
            <person name="Macmil S.L."/>
            <person name="Krasnoff S.B."/>
            <person name="Gibson D.M."/>
        </authorList>
    </citation>
    <scope>NUCLEOTIDE SEQUENCE [LARGE SCALE GENOMIC DNA]</scope>
    <source>
        <strain evidence="2 3">ARSEF 2575</strain>
    </source>
</reference>